<proteinExistence type="predicted"/>
<reference evidence="2 3" key="1">
    <citation type="submission" date="2022-01" db="EMBL/GenBank/DDBJ databases">
        <title>Whole genome-based taxonomy of the Shewanellaceae.</title>
        <authorList>
            <person name="Martin-Rodriguez A.J."/>
        </authorList>
    </citation>
    <scope>NUCLEOTIDE SEQUENCE [LARGE SCALE GENOMIC DNA]</scope>
    <source>
        <strain evidence="2 3">DSM 17177</strain>
    </source>
</reference>
<dbReference type="Proteomes" id="UP001203423">
    <property type="component" value="Unassembled WGS sequence"/>
</dbReference>
<keyword evidence="3" id="KW-1185">Reference proteome</keyword>
<feature type="chain" id="PRO_5046780638" evidence="1">
    <location>
        <begin position="23"/>
        <end position="152"/>
    </location>
</feature>
<name>A0ABT0L648_9GAMM</name>
<evidence type="ECO:0000313" key="3">
    <source>
        <dbReference type="Proteomes" id="UP001203423"/>
    </source>
</evidence>
<keyword evidence="1" id="KW-0732">Signal</keyword>
<sequence>MYKKNFLLMLVLFIVNPLSALAMPIPIASIQQLDFLKNSFSLAEYQDCQLRVEKCPSYQNTNHATCIASVIKQCPSCQQTSQLANFLGVFISQISISTFGQFKKVVVYFPGDGGSIFYLISPAGQLLNTINPDSLKRDDFPVNLQTFFPHKK</sequence>
<dbReference type="EMBL" id="JAKIKS010000001">
    <property type="protein sequence ID" value="MCL1122955.1"/>
    <property type="molecule type" value="Genomic_DNA"/>
</dbReference>
<protein>
    <submittedName>
        <fullName evidence="2">Uncharacterized protein</fullName>
    </submittedName>
</protein>
<feature type="signal peptide" evidence="1">
    <location>
        <begin position="1"/>
        <end position="22"/>
    </location>
</feature>
<accession>A0ABT0L648</accession>
<evidence type="ECO:0000256" key="1">
    <source>
        <dbReference type="SAM" id="SignalP"/>
    </source>
</evidence>
<comment type="caution">
    <text evidence="2">The sequence shown here is derived from an EMBL/GenBank/DDBJ whole genome shotgun (WGS) entry which is preliminary data.</text>
</comment>
<gene>
    <name evidence="2" type="ORF">L2764_00275</name>
</gene>
<dbReference type="RefSeq" id="WP_248938233.1">
    <property type="nucleotide sequence ID" value="NZ_JAKIKS010000001.1"/>
</dbReference>
<evidence type="ECO:0000313" key="2">
    <source>
        <dbReference type="EMBL" id="MCL1122955.1"/>
    </source>
</evidence>
<organism evidence="2 3">
    <name type="scientific">Shewanella surugensis</name>
    <dbReference type="NCBI Taxonomy" id="212020"/>
    <lineage>
        <taxon>Bacteria</taxon>
        <taxon>Pseudomonadati</taxon>
        <taxon>Pseudomonadota</taxon>
        <taxon>Gammaproteobacteria</taxon>
        <taxon>Alteromonadales</taxon>
        <taxon>Shewanellaceae</taxon>
        <taxon>Shewanella</taxon>
    </lineage>
</organism>